<evidence type="ECO:0000313" key="2">
    <source>
        <dbReference type="Proteomes" id="UP000238157"/>
    </source>
</evidence>
<proteinExistence type="predicted"/>
<gene>
    <name evidence="1" type="ORF">CLW00_102333</name>
</gene>
<sequence>MERVEKNCFCLESQVMFKVYDSVSNNEDIYIFQNIPLYFKYETGKFFAFDLFTSAYGIPNP</sequence>
<reference evidence="1 2" key="1">
    <citation type="submission" date="2018-03" db="EMBL/GenBank/DDBJ databases">
        <title>Genomic Encyclopedia of Archaeal and Bacterial Type Strains, Phase II (KMG-II): from individual species to whole genera.</title>
        <authorList>
            <person name="Goeker M."/>
        </authorList>
    </citation>
    <scope>NUCLEOTIDE SEQUENCE [LARGE SCALE GENOMIC DNA]</scope>
    <source>
        <strain evidence="1 2">DSM 27929</strain>
    </source>
</reference>
<dbReference type="AlphaFoldDB" id="A0A2T0WT60"/>
<dbReference type="Proteomes" id="UP000238157">
    <property type="component" value="Unassembled WGS sequence"/>
</dbReference>
<evidence type="ECO:0000313" key="1">
    <source>
        <dbReference type="EMBL" id="PRY89857.1"/>
    </source>
</evidence>
<organism evidence="1 2">
    <name type="scientific">Mongoliibacter ruber</name>
    <dbReference type="NCBI Taxonomy" id="1750599"/>
    <lineage>
        <taxon>Bacteria</taxon>
        <taxon>Pseudomonadati</taxon>
        <taxon>Bacteroidota</taxon>
        <taxon>Cytophagia</taxon>
        <taxon>Cytophagales</taxon>
        <taxon>Cyclobacteriaceae</taxon>
        <taxon>Mongoliibacter</taxon>
    </lineage>
</organism>
<dbReference type="EMBL" id="PVTR01000002">
    <property type="protein sequence ID" value="PRY89857.1"/>
    <property type="molecule type" value="Genomic_DNA"/>
</dbReference>
<comment type="caution">
    <text evidence="1">The sequence shown here is derived from an EMBL/GenBank/DDBJ whole genome shotgun (WGS) entry which is preliminary data.</text>
</comment>
<accession>A0A2T0WT60</accession>
<protein>
    <submittedName>
        <fullName evidence="1">Uncharacterized protein</fullName>
    </submittedName>
</protein>
<keyword evidence="2" id="KW-1185">Reference proteome</keyword>
<name>A0A2T0WT60_9BACT</name>